<evidence type="ECO:0000313" key="2">
    <source>
        <dbReference type="Proteomes" id="UP000001996"/>
    </source>
</evidence>
<dbReference type="KEGG" id="lel:PVL30_000421"/>
<dbReference type="Proteomes" id="UP000001996">
    <property type="component" value="Unassembled WGS sequence"/>
</dbReference>
<keyword evidence="2" id="KW-1185">Reference proteome</keyword>
<dbReference type="AlphaFoldDB" id="A5DSU4"/>
<dbReference type="InParanoid" id="A5DSU4"/>
<organism evidence="1 2">
    <name type="scientific">Lodderomyces elongisporus (strain ATCC 11503 / CBS 2605 / JCM 1781 / NBRC 1676 / NRRL YB-4239)</name>
    <name type="common">Yeast</name>
    <name type="synonym">Saccharomyces elongisporus</name>
    <dbReference type="NCBI Taxonomy" id="379508"/>
    <lineage>
        <taxon>Eukaryota</taxon>
        <taxon>Fungi</taxon>
        <taxon>Dikarya</taxon>
        <taxon>Ascomycota</taxon>
        <taxon>Saccharomycotina</taxon>
        <taxon>Pichiomycetes</taxon>
        <taxon>Debaryomycetaceae</taxon>
        <taxon>Candida/Lodderomyces clade</taxon>
        <taxon>Lodderomyces</taxon>
    </lineage>
</organism>
<dbReference type="VEuPathDB" id="FungiDB:LELG_00430"/>
<dbReference type="GeneID" id="5235893"/>
<sequence>MSTSITNPDNYTLRDTLLISQLLHINKIATIEDLEKTDPKLITKILDEWKNHISTRLEEKIIKINTLNQLKDLYKRFLAKYGVGDTESLANVVYFKRIEELKKVIEEKKIEFKTVLNQEKEKEVEE</sequence>
<gene>
    <name evidence="1" type="ORF">LELG_00430</name>
</gene>
<dbReference type="OMA" id="NIIIQWK"/>
<proteinExistence type="predicted"/>
<dbReference type="HOGENOM" id="CLU_129393_0_0_1"/>
<dbReference type="EMBL" id="CH981524">
    <property type="protein sequence ID" value="EDK42252.1"/>
    <property type="molecule type" value="Genomic_DNA"/>
</dbReference>
<evidence type="ECO:0000313" key="1">
    <source>
        <dbReference type="EMBL" id="EDK42252.1"/>
    </source>
</evidence>
<dbReference type="RefSeq" id="XP_001527910.1">
    <property type="nucleotide sequence ID" value="XM_001527860.1"/>
</dbReference>
<dbReference type="OrthoDB" id="4081634at2759"/>
<protein>
    <submittedName>
        <fullName evidence="1">Uncharacterized protein</fullName>
    </submittedName>
</protein>
<accession>A5DSU4</accession>
<name>A5DSU4_LODEL</name>
<reference evidence="1 2" key="1">
    <citation type="journal article" date="2009" name="Nature">
        <title>Evolution of pathogenicity and sexual reproduction in eight Candida genomes.</title>
        <authorList>
            <person name="Butler G."/>
            <person name="Rasmussen M.D."/>
            <person name="Lin M.F."/>
            <person name="Santos M.A."/>
            <person name="Sakthikumar S."/>
            <person name="Munro C.A."/>
            <person name="Rheinbay E."/>
            <person name="Grabherr M."/>
            <person name="Forche A."/>
            <person name="Reedy J.L."/>
            <person name="Agrafioti I."/>
            <person name="Arnaud M.B."/>
            <person name="Bates S."/>
            <person name="Brown A.J."/>
            <person name="Brunke S."/>
            <person name="Costanzo M.C."/>
            <person name="Fitzpatrick D.A."/>
            <person name="de Groot P.W."/>
            <person name="Harris D."/>
            <person name="Hoyer L.L."/>
            <person name="Hube B."/>
            <person name="Klis F.M."/>
            <person name="Kodira C."/>
            <person name="Lennard N."/>
            <person name="Logue M.E."/>
            <person name="Martin R."/>
            <person name="Neiman A.M."/>
            <person name="Nikolaou E."/>
            <person name="Quail M.A."/>
            <person name="Quinn J."/>
            <person name="Santos M.C."/>
            <person name="Schmitzberger F.F."/>
            <person name="Sherlock G."/>
            <person name="Shah P."/>
            <person name="Silverstein K.A."/>
            <person name="Skrzypek M.S."/>
            <person name="Soll D."/>
            <person name="Staggs R."/>
            <person name="Stansfield I."/>
            <person name="Stumpf M.P."/>
            <person name="Sudbery P.E."/>
            <person name="Srikantha T."/>
            <person name="Zeng Q."/>
            <person name="Berman J."/>
            <person name="Berriman M."/>
            <person name="Heitman J."/>
            <person name="Gow N.A."/>
            <person name="Lorenz M.C."/>
            <person name="Birren B.W."/>
            <person name="Kellis M."/>
            <person name="Cuomo C.A."/>
        </authorList>
    </citation>
    <scope>NUCLEOTIDE SEQUENCE [LARGE SCALE GENOMIC DNA]</scope>
    <source>
        <strain evidence="2">ATCC 11503 / BCRC 21390 / CBS 2605 / JCM 1781 / NBRC 1676 / NRRL YB-4239</strain>
    </source>
</reference>